<dbReference type="InterPro" id="IPR002716">
    <property type="entry name" value="PIN_dom"/>
</dbReference>
<gene>
    <name evidence="8" type="primary">vapC</name>
    <name evidence="10" type="ORF">NS226_00135</name>
</gene>
<evidence type="ECO:0000256" key="6">
    <source>
        <dbReference type="ARBA" id="ARBA00022842"/>
    </source>
</evidence>
<evidence type="ECO:0000256" key="5">
    <source>
        <dbReference type="ARBA" id="ARBA00022801"/>
    </source>
</evidence>
<dbReference type="CDD" id="cd09871">
    <property type="entry name" value="PIN_MtVapC28-VapC30-like"/>
    <property type="match status" value="1"/>
</dbReference>
<keyword evidence="4 8" id="KW-0479">Metal-binding</keyword>
<dbReference type="InterPro" id="IPR050556">
    <property type="entry name" value="Type_II_TA_system_RNase"/>
</dbReference>
<dbReference type="GO" id="GO:0000287">
    <property type="term" value="F:magnesium ion binding"/>
    <property type="evidence" value="ECO:0007669"/>
    <property type="project" value="UniProtKB-UniRule"/>
</dbReference>
<dbReference type="AlphaFoldDB" id="A0A147DAV4"/>
<dbReference type="GO" id="GO:0016787">
    <property type="term" value="F:hydrolase activity"/>
    <property type="evidence" value="ECO:0007669"/>
    <property type="project" value="UniProtKB-KW"/>
</dbReference>
<evidence type="ECO:0000259" key="9">
    <source>
        <dbReference type="Pfam" id="PF01850"/>
    </source>
</evidence>
<evidence type="ECO:0000313" key="10">
    <source>
        <dbReference type="EMBL" id="KTQ98661.1"/>
    </source>
</evidence>
<reference evidence="10 11" key="1">
    <citation type="journal article" date="2016" name="Front. Microbiol.">
        <title>Genomic Resource of Rice Seed Associated Bacteria.</title>
        <authorList>
            <person name="Midha S."/>
            <person name="Bansal K."/>
            <person name="Sharma S."/>
            <person name="Kumar N."/>
            <person name="Patil P.P."/>
            <person name="Chaudhry V."/>
            <person name="Patil P.B."/>
        </authorList>
    </citation>
    <scope>NUCLEOTIDE SEQUENCE [LARGE SCALE GENOMIC DNA]</scope>
    <source>
        <strain evidence="10 11">NS226</strain>
    </source>
</reference>
<feature type="binding site" evidence="8">
    <location>
        <position position="5"/>
    </location>
    <ligand>
        <name>Mg(2+)</name>
        <dbReference type="ChEBI" id="CHEBI:18420"/>
    </ligand>
</feature>
<proteinExistence type="inferred from homology"/>
<dbReference type="OrthoDB" id="32625at2"/>
<dbReference type="InterPro" id="IPR029060">
    <property type="entry name" value="PIN-like_dom_sf"/>
</dbReference>
<dbReference type="SUPFAM" id="SSF88723">
    <property type="entry name" value="PIN domain-like"/>
    <property type="match status" value="1"/>
</dbReference>
<keyword evidence="3 8" id="KW-0540">Nuclease</keyword>
<dbReference type="PANTHER" id="PTHR33653">
    <property type="entry name" value="RIBONUCLEASE VAPC2"/>
    <property type="match status" value="1"/>
</dbReference>
<dbReference type="GO" id="GO:0004540">
    <property type="term" value="F:RNA nuclease activity"/>
    <property type="evidence" value="ECO:0007669"/>
    <property type="project" value="InterPro"/>
</dbReference>
<keyword evidence="6 8" id="KW-0460">Magnesium</keyword>
<accession>A0A147DAV4</accession>
<keyword evidence="5 8" id="KW-0378">Hydrolase</keyword>
<comment type="similarity">
    <text evidence="7 8">Belongs to the PINc/VapC protein family.</text>
</comment>
<evidence type="ECO:0000256" key="7">
    <source>
        <dbReference type="ARBA" id="ARBA00038093"/>
    </source>
</evidence>
<comment type="function">
    <text evidence="8">Toxic component of a toxin-antitoxin (TA) system. An RNase.</text>
</comment>
<feature type="binding site" evidence="8">
    <location>
        <position position="101"/>
    </location>
    <ligand>
        <name>Mg(2+)</name>
        <dbReference type="ChEBI" id="CHEBI:18420"/>
    </ligand>
</feature>
<evidence type="ECO:0000256" key="3">
    <source>
        <dbReference type="ARBA" id="ARBA00022722"/>
    </source>
</evidence>
<organism evidence="10 11">
    <name type="scientific">Aureimonas ureilytica</name>
    <dbReference type="NCBI Taxonomy" id="401562"/>
    <lineage>
        <taxon>Bacteria</taxon>
        <taxon>Pseudomonadati</taxon>
        <taxon>Pseudomonadota</taxon>
        <taxon>Alphaproteobacteria</taxon>
        <taxon>Hyphomicrobiales</taxon>
        <taxon>Aurantimonadaceae</taxon>
        <taxon>Aureimonas</taxon>
    </lineage>
</organism>
<dbReference type="PANTHER" id="PTHR33653:SF1">
    <property type="entry name" value="RIBONUCLEASE VAPC2"/>
    <property type="match status" value="1"/>
</dbReference>
<dbReference type="Pfam" id="PF01850">
    <property type="entry name" value="PIN"/>
    <property type="match status" value="1"/>
</dbReference>
<name>A0A147DAV4_9HYPH</name>
<protein>
    <recommendedName>
        <fullName evidence="8">Ribonuclease VapC</fullName>
        <shortName evidence="8">RNase VapC</shortName>
        <ecNumber evidence="8">3.1.-.-</ecNumber>
    </recommendedName>
    <alternativeName>
        <fullName evidence="8">Toxin VapC</fullName>
    </alternativeName>
</protein>
<dbReference type="Proteomes" id="UP000078272">
    <property type="component" value="Unassembled WGS sequence"/>
</dbReference>
<keyword evidence="8" id="KW-0800">Toxin</keyword>
<dbReference type="STRING" id="401562.NS365_04825"/>
<evidence type="ECO:0000313" key="11">
    <source>
        <dbReference type="Proteomes" id="UP000078272"/>
    </source>
</evidence>
<dbReference type="PATRIC" id="fig|401562.3.peg.33"/>
<evidence type="ECO:0000256" key="8">
    <source>
        <dbReference type="HAMAP-Rule" id="MF_00265"/>
    </source>
</evidence>
<dbReference type="EMBL" id="LDPZ01000001">
    <property type="protein sequence ID" value="KTQ98661.1"/>
    <property type="molecule type" value="Genomic_DNA"/>
</dbReference>
<comment type="caution">
    <text evidence="10">The sequence shown here is derived from an EMBL/GenBank/DDBJ whole genome shotgun (WGS) entry which is preliminary data.</text>
</comment>
<evidence type="ECO:0000256" key="4">
    <source>
        <dbReference type="ARBA" id="ARBA00022723"/>
    </source>
</evidence>
<dbReference type="HAMAP" id="MF_00265">
    <property type="entry name" value="VapC_Nob1"/>
    <property type="match status" value="1"/>
</dbReference>
<dbReference type="GO" id="GO:0090729">
    <property type="term" value="F:toxin activity"/>
    <property type="evidence" value="ECO:0007669"/>
    <property type="project" value="UniProtKB-KW"/>
</dbReference>
<dbReference type="EC" id="3.1.-.-" evidence="8"/>
<sequence length="135" mass="14732">MIVVDTSAVVAILAAEPEAPLFARVAGTHDDLVMSTGTRLELAIVAHAKWAQRGMHLVEGLLSEMRVAFYPIDQRQMDIAMDAHRRFGRGSGHPAKLNYGDCFSYALARALDAPLLFKGDDFIHTDLRSALSSPP</sequence>
<dbReference type="Gene3D" id="3.40.50.1010">
    <property type="entry name" value="5'-nuclease"/>
    <property type="match status" value="1"/>
</dbReference>
<feature type="domain" description="PIN" evidence="9">
    <location>
        <begin position="2"/>
        <end position="126"/>
    </location>
</feature>
<evidence type="ECO:0000256" key="1">
    <source>
        <dbReference type="ARBA" id="ARBA00001946"/>
    </source>
</evidence>
<comment type="cofactor">
    <cofactor evidence="1 8">
        <name>Mg(2+)</name>
        <dbReference type="ChEBI" id="CHEBI:18420"/>
    </cofactor>
</comment>
<evidence type="ECO:0000256" key="2">
    <source>
        <dbReference type="ARBA" id="ARBA00022649"/>
    </source>
</evidence>
<dbReference type="InterPro" id="IPR022907">
    <property type="entry name" value="VapC_family"/>
</dbReference>
<keyword evidence="2 8" id="KW-1277">Toxin-antitoxin system</keyword>